<evidence type="ECO:0000259" key="2">
    <source>
        <dbReference type="Pfam" id="PF13843"/>
    </source>
</evidence>
<feature type="compositionally biased region" description="Basic and acidic residues" evidence="1">
    <location>
        <begin position="37"/>
        <end position="46"/>
    </location>
</feature>
<organism evidence="3 4">
    <name type="scientific">Poecilia reticulata</name>
    <name type="common">Guppy</name>
    <name type="synonym">Acanthophacelus reticulatus</name>
    <dbReference type="NCBI Taxonomy" id="8081"/>
    <lineage>
        <taxon>Eukaryota</taxon>
        <taxon>Metazoa</taxon>
        <taxon>Chordata</taxon>
        <taxon>Craniata</taxon>
        <taxon>Vertebrata</taxon>
        <taxon>Euteleostomi</taxon>
        <taxon>Actinopterygii</taxon>
        <taxon>Neopterygii</taxon>
        <taxon>Teleostei</taxon>
        <taxon>Neoteleostei</taxon>
        <taxon>Acanthomorphata</taxon>
        <taxon>Ovalentaria</taxon>
        <taxon>Atherinomorphae</taxon>
        <taxon>Cyprinodontiformes</taxon>
        <taxon>Poeciliidae</taxon>
        <taxon>Poeciliinae</taxon>
        <taxon>Poecilia</taxon>
    </lineage>
</organism>
<dbReference type="Pfam" id="PF13843">
    <property type="entry name" value="DDE_Tnp_1_7"/>
    <property type="match status" value="1"/>
</dbReference>
<keyword evidence="4" id="KW-1185">Reference proteome</keyword>
<dbReference type="STRING" id="8081.ENSPREP00000027892"/>
<feature type="compositionally biased region" description="Polar residues" evidence="1">
    <location>
        <begin position="67"/>
        <end position="78"/>
    </location>
</feature>
<reference evidence="3" key="2">
    <citation type="submission" date="2025-08" db="UniProtKB">
        <authorList>
            <consortium name="Ensembl"/>
        </authorList>
    </citation>
    <scope>IDENTIFICATION</scope>
    <source>
        <strain evidence="3">Guanapo</strain>
    </source>
</reference>
<dbReference type="Ensembl" id="ENSPRET00000028198.1">
    <property type="protein sequence ID" value="ENSPREP00000027892.1"/>
    <property type="gene ID" value="ENSPREG00000018860.1"/>
</dbReference>
<dbReference type="AlphaFoldDB" id="A0A3P9Q150"/>
<feature type="compositionally biased region" description="Basic and acidic residues" evidence="1">
    <location>
        <begin position="20"/>
        <end position="30"/>
    </location>
</feature>
<reference evidence="4" key="1">
    <citation type="submission" date="2013-11" db="EMBL/GenBank/DDBJ databases">
        <title>The genomic landscape of the Guanapo guppy.</title>
        <authorList>
            <person name="Kuenstner A."/>
            <person name="Dreyer C."/>
        </authorList>
    </citation>
    <scope>NUCLEOTIDE SEQUENCE</scope>
    <source>
        <strain evidence="4">Guanapo</strain>
    </source>
</reference>
<dbReference type="Proteomes" id="UP000242638">
    <property type="component" value="Unassembled WGS sequence"/>
</dbReference>
<evidence type="ECO:0000313" key="4">
    <source>
        <dbReference type="Proteomes" id="UP000242638"/>
    </source>
</evidence>
<accession>A0A3P9Q150</accession>
<feature type="region of interest" description="Disordered" evidence="1">
    <location>
        <begin position="433"/>
        <end position="457"/>
    </location>
</feature>
<protein>
    <submittedName>
        <fullName evidence="3">PiggyBac transposable element-derived protein 4-like</fullName>
    </submittedName>
</protein>
<evidence type="ECO:0000256" key="1">
    <source>
        <dbReference type="SAM" id="MobiDB-lite"/>
    </source>
</evidence>
<reference evidence="3" key="3">
    <citation type="submission" date="2025-09" db="UniProtKB">
        <authorList>
            <consortium name="Ensembl"/>
        </authorList>
    </citation>
    <scope>IDENTIFICATION</scope>
    <source>
        <strain evidence="3">Guanapo</strain>
    </source>
</reference>
<dbReference type="OMA" id="NDWHTES"/>
<sequence>FLSSEKMLRRRAKSKLGCTKSDEALSKSEQDSSDENQSDKENKLQFECDEDSDYEPAEKKRRGRGSGLNSKSLQVNSKVKSKARAKGKFKAEMLPSGEDGAKMEGWREVDEADVAPCLPTFRPLRTPGPQLIMMAPYTALDLFQLFFTKSALQTIVKNTNENGRAHCSTKYHTWTDITLKDMYSFLSLVIYMGFVKCCALTDYWRCGTLYDLPFPRKVMSGNKWLGILQALKLSSLEDDAKNEKKKGTPEFDCLANIKPLYDDIREACRHNYQPRQEMAVDVRMVASKAKVPLKKFMKNKSVHWGFKLFVLADCSNGYTYDFLVYEGESGKALSDTVMSLINPSILGSGYKLYLDNIYTTPSFFRDLLKHKILACGTVRPHGAEFSKVKLNVLDQDSPRGSIRWLRSDSVLFLQWRDTKDIFLCSTIHPAHANKSTNKKTKNKGGRSPPKAIPPSVKDHSRCMVGVSLSDSQIGYYQVLRKTRKWYTTFFYHFVDIAAVNAYFLYEELCKAKGELAAQQKVFRELLVEQLFEAGTERATAAPPQAPEPTETHHRLVYLTSDWADGWQKCKVCKTKTPVKCSSCNIPLCFSPQRDCYNDWHTESVLCRDTEG</sequence>
<dbReference type="InterPro" id="IPR029526">
    <property type="entry name" value="PGBD"/>
</dbReference>
<dbReference type="Bgee" id="ENSPREG00000018860">
    <property type="expression patterns" value="Expressed in caudal fin and 1 other cell type or tissue"/>
</dbReference>
<feature type="region of interest" description="Disordered" evidence="1">
    <location>
        <begin position="1"/>
        <end position="87"/>
    </location>
</feature>
<dbReference type="GeneTree" id="ENSGT00940000163467"/>
<proteinExistence type="predicted"/>
<feature type="domain" description="PiggyBac transposable element-derived protein" evidence="2">
    <location>
        <begin position="139"/>
        <end position="502"/>
    </location>
</feature>
<dbReference type="PANTHER" id="PTHR46599:SF3">
    <property type="entry name" value="PIGGYBAC TRANSPOSABLE ELEMENT-DERIVED PROTEIN 4"/>
    <property type="match status" value="1"/>
</dbReference>
<dbReference type="PANTHER" id="PTHR46599">
    <property type="entry name" value="PIGGYBAC TRANSPOSABLE ELEMENT-DERIVED PROTEIN 4"/>
    <property type="match status" value="1"/>
</dbReference>
<evidence type="ECO:0000313" key="3">
    <source>
        <dbReference type="Ensembl" id="ENSPREP00000027892.1"/>
    </source>
</evidence>
<name>A0A3P9Q150_POERE</name>